<organism evidence="2 3">
    <name type="scientific">Polaribacter vadi</name>
    <dbReference type="NCBI Taxonomy" id="1774273"/>
    <lineage>
        <taxon>Bacteria</taxon>
        <taxon>Pseudomonadati</taxon>
        <taxon>Bacteroidota</taxon>
        <taxon>Flavobacteriia</taxon>
        <taxon>Flavobacteriales</taxon>
        <taxon>Flavobacteriaceae</taxon>
    </lineage>
</organism>
<evidence type="ECO:0000313" key="3">
    <source>
        <dbReference type="Proteomes" id="UP000092584"/>
    </source>
</evidence>
<protein>
    <submittedName>
        <fullName evidence="2">Uncharacterized protein</fullName>
    </submittedName>
</protein>
<feature type="signal peptide" evidence="1">
    <location>
        <begin position="1"/>
        <end position="18"/>
    </location>
</feature>
<accession>A0A1B8TR22</accession>
<dbReference type="STRING" id="1774273.LPB03_14720"/>
<feature type="chain" id="PRO_5008615432" evidence="1">
    <location>
        <begin position="19"/>
        <end position="121"/>
    </location>
</feature>
<keyword evidence="1" id="KW-0732">Signal</keyword>
<sequence length="121" mass="13981">MKKLFTLLILLVSLITSAQEEDTKVAYFKNEVSKITSLKMTSNSTQDLETINWKDIRSIFEYNNPEEKIELSFELDLKESKDKFKSAVTVGGHTEEIDSLITKSKKLIKMIIKLSKNYENK</sequence>
<keyword evidence="3" id="KW-1185">Reference proteome</keyword>
<dbReference type="RefSeq" id="WP_065320360.1">
    <property type="nucleotide sequence ID" value="NZ_CP017477.1"/>
</dbReference>
<gene>
    <name evidence="2" type="ORF">LPB3_14585</name>
</gene>
<dbReference type="KEGG" id="pob:LPB03_14720"/>
<dbReference type="OrthoDB" id="1202968at2"/>
<dbReference type="Proteomes" id="UP000092584">
    <property type="component" value="Unassembled WGS sequence"/>
</dbReference>
<dbReference type="EMBL" id="LSFM01000025">
    <property type="protein sequence ID" value="OBY62005.1"/>
    <property type="molecule type" value="Genomic_DNA"/>
</dbReference>
<name>A0A1B8TR22_9FLAO</name>
<evidence type="ECO:0000313" key="2">
    <source>
        <dbReference type="EMBL" id="OBY62005.1"/>
    </source>
</evidence>
<proteinExistence type="predicted"/>
<comment type="caution">
    <text evidence="2">The sequence shown here is derived from an EMBL/GenBank/DDBJ whole genome shotgun (WGS) entry which is preliminary data.</text>
</comment>
<evidence type="ECO:0000256" key="1">
    <source>
        <dbReference type="SAM" id="SignalP"/>
    </source>
</evidence>
<dbReference type="AlphaFoldDB" id="A0A1B8TR22"/>
<reference evidence="3" key="1">
    <citation type="submission" date="2016-02" db="EMBL/GenBank/DDBJ databases">
        <authorList>
            <person name="Shin S.-K."/>
            <person name="Yi H."/>
            <person name="Kim E."/>
        </authorList>
    </citation>
    <scope>NUCLEOTIDE SEQUENCE [LARGE SCALE GENOMIC DNA]</scope>
    <source>
        <strain evidence="3">LPB0003</strain>
    </source>
</reference>